<proteinExistence type="predicted"/>
<evidence type="ECO:0000313" key="2">
    <source>
        <dbReference type="Proteomes" id="UP000033815"/>
    </source>
</evidence>
<name>A0A837IAW7_9BACT</name>
<accession>A0A837IAW7</accession>
<evidence type="ECO:0000313" key="1">
    <source>
        <dbReference type="EMBL" id="KKT36321.1"/>
    </source>
</evidence>
<sequence length="194" mass="21541">MKANKKTLALLGTAITFALVGAGSYTFLFFATKSKTEATSLISEKIEELSGRESRIASSVSVLRKEDANIKKITEYFFKENEVVAFTKKIESLGSQSGTKLTIESLEQGYTEKTVPFLNFRIVATGKFSDIQRLLILIENFPGKFEWKTVRITRDSSTATEEPAVVGKAPAKVALKDPQWRVDAFLVALNFTNQ</sequence>
<protein>
    <submittedName>
        <fullName evidence="1">Uncharacterized protein</fullName>
    </submittedName>
</protein>
<gene>
    <name evidence="1" type="ORF">UW25_C0009G0005</name>
</gene>
<comment type="caution">
    <text evidence="1">The sequence shown here is derived from an EMBL/GenBank/DDBJ whole genome shotgun (WGS) entry which is preliminary data.</text>
</comment>
<dbReference type="AlphaFoldDB" id="A0A837IAW7"/>
<dbReference type="Proteomes" id="UP000033815">
    <property type="component" value="Unassembled WGS sequence"/>
</dbReference>
<dbReference type="EMBL" id="LCHP01000009">
    <property type="protein sequence ID" value="KKT36321.1"/>
    <property type="molecule type" value="Genomic_DNA"/>
</dbReference>
<reference evidence="1 2" key="1">
    <citation type="journal article" date="2015" name="Nature">
        <title>rRNA introns, odd ribosomes, and small enigmatic genomes across a large radiation of phyla.</title>
        <authorList>
            <person name="Brown C.T."/>
            <person name="Hug L.A."/>
            <person name="Thomas B.C."/>
            <person name="Sharon I."/>
            <person name="Castelle C.J."/>
            <person name="Singh A."/>
            <person name="Wilkins M.J."/>
            <person name="Williams K.H."/>
            <person name="Banfield J.F."/>
        </authorList>
    </citation>
    <scope>NUCLEOTIDE SEQUENCE [LARGE SCALE GENOMIC DNA]</scope>
</reference>
<organism evidence="1 2">
    <name type="scientific">Candidatus Nomurabacteria bacterium GW2011_GWB1_44_12</name>
    <dbReference type="NCBI Taxonomy" id="1618748"/>
    <lineage>
        <taxon>Bacteria</taxon>
        <taxon>Candidatus Nomuraibacteriota</taxon>
    </lineage>
</organism>